<keyword evidence="4" id="KW-1185">Reference proteome</keyword>
<name>A0A6A6FE10_9PEZI</name>
<evidence type="ECO:0000313" key="3">
    <source>
        <dbReference type="EMBL" id="KAF2211690.1"/>
    </source>
</evidence>
<reference evidence="3" key="1">
    <citation type="journal article" date="2020" name="Stud. Mycol.">
        <title>101 Dothideomycetes genomes: a test case for predicting lifestyles and emergence of pathogens.</title>
        <authorList>
            <person name="Haridas S."/>
            <person name="Albert R."/>
            <person name="Binder M."/>
            <person name="Bloem J."/>
            <person name="Labutti K."/>
            <person name="Salamov A."/>
            <person name="Andreopoulos B."/>
            <person name="Baker S."/>
            <person name="Barry K."/>
            <person name="Bills G."/>
            <person name="Bluhm B."/>
            <person name="Cannon C."/>
            <person name="Castanera R."/>
            <person name="Culley D."/>
            <person name="Daum C."/>
            <person name="Ezra D."/>
            <person name="Gonzalez J."/>
            <person name="Henrissat B."/>
            <person name="Kuo A."/>
            <person name="Liang C."/>
            <person name="Lipzen A."/>
            <person name="Lutzoni F."/>
            <person name="Magnuson J."/>
            <person name="Mondo S."/>
            <person name="Nolan M."/>
            <person name="Ohm R."/>
            <person name="Pangilinan J."/>
            <person name="Park H.-J."/>
            <person name="Ramirez L."/>
            <person name="Alfaro M."/>
            <person name="Sun H."/>
            <person name="Tritt A."/>
            <person name="Yoshinaga Y."/>
            <person name="Zwiers L.-H."/>
            <person name="Turgeon B."/>
            <person name="Goodwin S."/>
            <person name="Spatafora J."/>
            <person name="Crous P."/>
            <person name="Grigoriev I."/>
        </authorList>
    </citation>
    <scope>NUCLEOTIDE SEQUENCE</scope>
    <source>
        <strain evidence="3">SCOH1-5</strain>
    </source>
</reference>
<accession>A0A6A6FE10</accession>
<sequence length="231" mass="26137">MHLSSIFTGLLLGASYSPLSSARSLHRRECLEPTPLETSTCFPDQWAWGNPWRIKIGVPHSDELCGKLDSIQRQTSKVDNFRCQKDGCGLTKVQSGQTSNSLAQQAWSREKQRQRLLPSSNANAQNPTPTNDAIRKADGRGTADYWNIKLGVPHSDELCGQLDTLQRAVPKLNYFRCRKDGCGLTKISFTLAHHEEQTKWAHDESLAKVWPHVKTNCKPNWYDEEKYAKDN</sequence>
<proteinExistence type="predicted"/>
<evidence type="ECO:0000256" key="1">
    <source>
        <dbReference type="SAM" id="MobiDB-lite"/>
    </source>
</evidence>
<dbReference type="OrthoDB" id="10298411at2759"/>
<dbReference type="EMBL" id="ML992675">
    <property type="protein sequence ID" value="KAF2211690.1"/>
    <property type="molecule type" value="Genomic_DNA"/>
</dbReference>
<feature type="chain" id="PRO_5025332907" evidence="2">
    <location>
        <begin position="23"/>
        <end position="231"/>
    </location>
</feature>
<evidence type="ECO:0000313" key="4">
    <source>
        <dbReference type="Proteomes" id="UP000799539"/>
    </source>
</evidence>
<organism evidence="3 4">
    <name type="scientific">Cercospora zeae-maydis SCOH1-5</name>
    <dbReference type="NCBI Taxonomy" id="717836"/>
    <lineage>
        <taxon>Eukaryota</taxon>
        <taxon>Fungi</taxon>
        <taxon>Dikarya</taxon>
        <taxon>Ascomycota</taxon>
        <taxon>Pezizomycotina</taxon>
        <taxon>Dothideomycetes</taxon>
        <taxon>Dothideomycetidae</taxon>
        <taxon>Mycosphaerellales</taxon>
        <taxon>Mycosphaerellaceae</taxon>
        <taxon>Cercospora</taxon>
    </lineage>
</organism>
<dbReference type="AlphaFoldDB" id="A0A6A6FE10"/>
<evidence type="ECO:0000256" key="2">
    <source>
        <dbReference type="SAM" id="SignalP"/>
    </source>
</evidence>
<feature type="region of interest" description="Disordered" evidence="1">
    <location>
        <begin position="99"/>
        <end position="137"/>
    </location>
</feature>
<feature type="compositionally biased region" description="Polar residues" evidence="1">
    <location>
        <begin position="117"/>
        <end position="131"/>
    </location>
</feature>
<feature type="signal peptide" evidence="2">
    <location>
        <begin position="1"/>
        <end position="22"/>
    </location>
</feature>
<gene>
    <name evidence="3" type="ORF">CERZMDRAFT_106336</name>
</gene>
<protein>
    <submittedName>
        <fullName evidence="3">Uncharacterized protein</fullName>
    </submittedName>
</protein>
<dbReference type="Proteomes" id="UP000799539">
    <property type="component" value="Unassembled WGS sequence"/>
</dbReference>
<keyword evidence="2" id="KW-0732">Signal</keyword>